<keyword evidence="11" id="KW-0460">Magnesium</keyword>
<dbReference type="InterPro" id="IPR020826">
    <property type="entry name" value="Transketolase_BS"/>
</dbReference>
<evidence type="ECO:0000256" key="3">
    <source>
        <dbReference type="ARBA" id="ARBA00001946"/>
    </source>
</evidence>
<evidence type="ECO:0000259" key="13">
    <source>
        <dbReference type="SMART" id="SM00861"/>
    </source>
</evidence>
<keyword evidence="10" id="KW-0106">Calcium</keyword>
<dbReference type="PROSITE" id="PS00802">
    <property type="entry name" value="TRANSKETOLASE_2"/>
    <property type="match status" value="1"/>
</dbReference>
<dbReference type="FunFam" id="3.40.50.970:FF:000129">
    <property type="entry name" value="Transketolase"/>
    <property type="match status" value="1"/>
</dbReference>
<dbReference type="Pfam" id="PF02779">
    <property type="entry name" value="Transket_pyr"/>
    <property type="match status" value="1"/>
</dbReference>
<comment type="similarity">
    <text evidence="5">Belongs to the transketolase family.</text>
</comment>
<evidence type="ECO:0000256" key="2">
    <source>
        <dbReference type="ARBA" id="ARBA00001936"/>
    </source>
</evidence>
<dbReference type="SMART" id="SM00861">
    <property type="entry name" value="Transket_pyr"/>
    <property type="match status" value="1"/>
</dbReference>
<dbReference type="InterPro" id="IPR005474">
    <property type="entry name" value="Transketolase_N"/>
</dbReference>
<dbReference type="PANTHER" id="PTHR43195">
    <property type="entry name" value="TRANSKETOLASE"/>
    <property type="match status" value="1"/>
</dbReference>
<dbReference type="GO" id="GO:0005737">
    <property type="term" value="C:cytoplasm"/>
    <property type="evidence" value="ECO:0007669"/>
    <property type="project" value="UniProtKB-ARBA"/>
</dbReference>
<evidence type="ECO:0000256" key="7">
    <source>
        <dbReference type="ARBA" id="ARBA00016662"/>
    </source>
</evidence>
<evidence type="ECO:0000313" key="15">
    <source>
        <dbReference type="Proteomes" id="UP000315440"/>
    </source>
</evidence>
<dbReference type="NCBIfam" id="NF004559">
    <property type="entry name" value="PRK05899.2-5"/>
    <property type="match status" value="1"/>
</dbReference>
<dbReference type="PANTHER" id="PTHR43195:SF1">
    <property type="entry name" value="FI06132P-RELATED"/>
    <property type="match status" value="1"/>
</dbReference>
<comment type="cofactor">
    <cofactor evidence="3">
        <name>Mg(2+)</name>
        <dbReference type="ChEBI" id="CHEBI:18420"/>
    </cofactor>
</comment>
<evidence type="ECO:0000256" key="12">
    <source>
        <dbReference type="ARBA" id="ARBA00023052"/>
    </source>
</evidence>
<evidence type="ECO:0000313" key="14">
    <source>
        <dbReference type="EMBL" id="TWT90361.1"/>
    </source>
</evidence>
<name>A0A5C5ZU15_9BACT</name>
<evidence type="ECO:0000256" key="8">
    <source>
        <dbReference type="ARBA" id="ARBA00022679"/>
    </source>
</evidence>
<sequence>MEEAVTPSDRDRLEDLCRLMRTWILESTHAAGSGHPTSSLSAVELMAGLFFTGQLHYDPSDPDYANNDRVIFSKGHASPLLYALWAAADQIDEDDLLTYRDFNSPLEGHPTRRFELAEAATGSLGQGLSIGVGKALSAKRLDRLPCRTYVLLGDSEMAEGSQWEAVQIAAHYGLDNLVGLLDVNRLGQRGPTQFGHDLRAYQQRLEAFGWNVELVEDGHDLERVETALAFAQKASGRPTMVVAKTLKGRGVSFLEDEEGWHGKALDEDQLKRALDEIGGVDRSLRGEIARPERIEFAEPAKEQPAGDVEYALGDQVATRDGYGSALCRIAPLFPGLVALDGEVSNSTRAKAFREEHPDRFFEMFIAEQNMAGVALGMALRGKTPFVSTFAAFLTRAFDQVRMSVHSGAGINFVGSHAGVSIGQDGPSQMGLEDLAMFRLLPGSTVLYPSDAVSTERLVEAMAREPGVCYLRTTRGDTPVIYEGDEEFPIGGCKVLRHSDRDIGVIVAAGVTLHEALAAHDTLRERGVAVRVIDLYSVKPLDAETLRLAAEATGFVLTVEDHYPEGGLGEAVASALADHPAPVFCMAVDHRPRSGEPERLRDEEGISANAIVNMVSNLASTMQPNFR</sequence>
<dbReference type="GO" id="GO:0030976">
    <property type="term" value="F:thiamine pyrophosphate binding"/>
    <property type="evidence" value="ECO:0007669"/>
    <property type="project" value="TreeGrafter"/>
</dbReference>
<comment type="caution">
    <text evidence="14">The sequence shown here is derived from an EMBL/GenBank/DDBJ whole genome shotgun (WGS) entry which is preliminary data.</text>
</comment>
<reference evidence="14 15" key="1">
    <citation type="submission" date="2019-02" db="EMBL/GenBank/DDBJ databases">
        <title>Deep-cultivation of Planctomycetes and their phenomic and genomic characterization uncovers novel biology.</title>
        <authorList>
            <person name="Wiegand S."/>
            <person name="Jogler M."/>
            <person name="Boedeker C."/>
            <person name="Pinto D."/>
            <person name="Vollmers J."/>
            <person name="Rivas-Marin E."/>
            <person name="Kohn T."/>
            <person name="Peeters S.H."/>
            <person name="Heuer A."/>
            <person name="Rast P."/>
            <person name="Oberbeckmann S."/>
            <person name="Bunk B."/>
            <person name="Jeske O."/>
            <person name="Meyerdierks A."/>
            <person name="Storesund J.E."/>
            <person name="Kallscheuer N."/>
            <person name="Luecker S."/>
            <person name="Lage O.M."/>
            <person name="Pohl T."/>
            <person name="Merkel B.J."/>
            <person name="Hornburger P."/>
            <person name="Mueller R.-W."/>
            <person name="Bruemmer F."/>
            <person name="Labrenz M."/>
            <person name="Spormann A.M."/>
            <person name="Op Den Camp H."/>
            <person name="Overmann J."/>
            <person name="Amann R."/>
            <person name="Jetten M.S.M."/>
            <person name="Mascher T."/>
            <person name="Medema M.H."/>
            <person name="Devos D.P."/>
            <person name="Kaster A.-K."/>
            <person name="Ovreas L."/>
            <person name="Rohde M."/>
            <person name="Galperin M.Y."/>
            <person name="Jogler C."/>
        </authorList>
    </citation>
    <scope>NUCLEOTIDE SEQUENCE [LARGE SCALE GENOMIC DNA]</scope>
    <source>
        <strain evidence="14 15">Mal64</strain>
    </source>
</reference>
<dbReference type="PROSITE" id="PS00801">
    <property type="entry name" value="TRANSKETOLASE_1"/>
    <property type="match status" value="1"/>
</dbReference>
<dbReference type="InterPro" id="IPR029061">
    <property type="entry name" value="THDP-binding"/>
</dbReference>
<organism evidence="14 15">
    <name type="scientific">Pseudobythopirellula maris</name>
    <dbReference type="NCBI Taxonomy" id="2527991"/>
    <lineage>
        <taxon>Bacteria</taxon>
        <taxon>Pseudomonadati</taxon>
        <taxon>Planctomycetota</taxon>
        <taxon>Planctomycetia</taxon>
        <taxon>Pirellulales</taxon>
        <taxon>Lacipirellulaceae</taxon>
        <taxon>Pseudobythopirellula</taxon>
    </lineage>
</organism>
<dbReference type="Proteomes" id="UP000315440">
    <property type="component" value="Unassembled WGS sequence"/>
</dbReference>
<proteinExistence type="inferred from homology"/>
<dbReference type="CDD" id="cd02012">
    <property type="entry name" value="TPP_TK"/>
    <property type="match status" value="1"/>
</dbReference>
<feature type="domain" description="Transketolase-like pyrimidine-binding" evidence="13">
    <location>
        <begin position="316"/>
        <end position="479"/>
    </location>
</feature>
<dbReference type="Pfam" id="PF02780">
    <property type="entry name" value="Transketolase_C"/>
    <property type="match status" value="1"/>
</dbReference>
<comment type="cofactor">
    <cofactor evidence="1">
        <name>Ca(2+)</name>
        <dbReference type="ChEBI" id="CHEBI:29108"/>
    </cofactor>
</comment>
<evidence type="ECO:0000256" key="4">
    <source>
        <dbReference type="ARBA" id="ARBA00001964"/>
    </source>
</evidence>
<dbReference type="InterPro" id="IPR009014">
    <property type="entry name" value="Transketo_C/PFOR_II"/>
</dbReference>
<dbReference type="EMBL" id="SJPQ01000001">
    <property type="protein sequence ID" value="TWT90361.1"/>
    <property type="molecule type" value="Genomic_DNA"/>
</dbReference>
<dbReference type="InterPro" id="IPR005475">
    <property type="entry name" value="Transketolase-like_Pyr-bd"/>
</dbReference>
<dbReference type="InterPro" id="IPR051424">
    <property type="entry name" value="Transketolase-like"/>
</dbReference>
<comment type="cofactor">
    <cofactor evidence="4">
        <name>thiamine diphosphate</name>
        <dbReference type="ChEBI" id="CHEBI:58937"/>
    </cofactor>
</comment>
<dbReference type="CDD" id="cd07033">
    <property type="entry name" value="TPP_PYR_DXS_TK_like"/>
    <property type="match status" value="1"/>
</dbReference>
<accession>A0A5C5ZU15</accession>
<comment type="subunit">
    <text evidence="6">Homodimer.</text>
</comment>
<dbReference type="InterPro" id="IPR049557">
    <property type="entry name" value="Transketolase_CS"/>
</dbReference>
<dbReference type="InterPro" id="IPR033248">
    <property type="entry name" value="Transketolase_C"/>
</dbReference>
<evidence type="ECO:0000256" key="5">
    <source>
        <dbReference type="ARBA" id="ARBA00007131"/>
    </source>
</evidence>
<dbReference type="Gene3D" id="3.40.50.920">
    <property type="match status" value="1"/>
</dbReference>
<dbReference type="OrthoDB" id="9803371at2"/>
<dbReference type="SUPFAM" id="SSF52922">
    <property type="entry name" value="TK C-terminal domain-like"/>
    <property type="match status" value="1"/>
</dbReference>
<evidence type="ECO:0000256" key="11">
    <source>
        <dbReference type="ARBA" id="ARBA00022842"/>
    </source>
</evidence>
<gene>
    <name evidence="14" type="primary">tkt_2</name>
    <name evidence="14" type="ORF">Mal64_07500</name>
</gene>
<evidence type="ECO:0000256" key="9">
    <source>
        <dbReference type="ARBA" id="ARBA00022723"/>
    </source>
</evidence>
<dbReference type="GO" id="GO:0019682">
    <property type="term" value="P:glyceraldehyde-3-phosphate metabolic process"/>
    <property type="evidence" value="ECO:0007669"/>
    <property type="project" value="UniProtKB-ARBA"/>
</dbReference>
<dbReference type="SUPFAM" id="SSF52518">
    <property type="entry name" value="Thiamin diphosphate-binding fold (THDP-binding)"/>
    <property type="match status" value="2"/>
</dbReference>
<dbReference type="GO" id="GO:0004802">
    <property type="term" value="F:transketolase activity"/>
    <property type="evidence" value="ECO:0007669"/>
    <property type="project" value="TreeGrafter"/>
</dbReference>
<keyword evidence="8 14" id="KW-0808">Transferase</keyword>
<keyword evidence="15" id="KW-1185">Reference proteome</keyword>
<keyword evidence="9" id="KW-0479">Metal-binding</keyword>
<evidence type="ECO:0000256" key="1">
    <source>
        <dbReference type="ARBA" id="ARBA00001913"/>
    </source>
</evidence>
<protein>
    <recommendedName>
        <fullName evidence="7">Transketolase</fullName>
    </recommendedName>
</protein>
<dbReference type="Gene3D" id="3.40.50.970">
    <property type="match status" value="2"/>
</dbReference>
<comment type="cofactor">
    <cofactor evidence="2">
        <name>Mn(2+)</name>
        <dbReference type="ChEBI" id="CHEBI:29035"/>
    </cofactor>
</comment>
<dbReference type="GO" id="GO:0046872">
    <property type="term" value="F:metal ion binding"/>
    <property type="evidence" value="ECO:0007669"/>
    <property type="project" value="UniProtKB-KW"/>
</dbReference>
<dbReference type="Pfam" id="PF00456">
    <property type="entry name" value="Transketolase_N"/>
    <property type="match status" value="1"/>
</dbReference>
<keyword evidence="12" id="KW-0786">Thiamine pyrophosphate</keyword>
<dbReference type="AlphaFoldDB" id="A0A5C5ZU15"/>
<evidence type="ECO:0000256" key="10">
    <source>
        <dbReference type="ARBA" id="ARBA00022837"/>
    </source>
</evidence>
<evidence type="ECO:0000256" key="6">
    <source>
        <dbReference type="ARBA" id="ARBA00011738"/>
    </source>
</evidence>